<evidence type="ECO:0000313" key="2">
    <source>
        <dbReference type="EMBL" id="MVB12735.1"/>
    </source>
</evidence>
<dbReference type="Proteomes" id="UP000469440">
    <property type="component" value="Unassembled WGS sequence"/>
</dbReference>
<gene>
    <name evidence="2" type="ORF">CAFE_34790</name>
</gene>
<dbReference type="InterPro" id="IPR013324">
    <property type="entry name" value="RNA_pol_sigma_r3/r4-like"/>
</dbReference>
<dbReference type="GO" id="GO:0006352">
    <property type="term" value="P:DNA-templated transcription initiation"/>
    <property type="evidence" value="ECO:0007669"/>
    <property type="project" value="InterPro"/>
</dbReference>
<accession>A0A6N8I462</accession>
<dbReference type="AlphaFoldDB" id="A0A6N8I462"/>
<dbReference type="InterPro" id="IPR036388">
    <property type="entry name" value="WH-like_DNA-bd_sf"/>
</dbReference>
<dbReference type="InterPro" id="IPR013249">
    <property type="entry name" value="RNA_pol_sigma70_r4_t2"/>
</dbReference>
<organism evidence="2 3">
    <name type="scientific">Caproicibacter fermentans</name>
    <dbReference type="NCBI Taxonomy" id="2576756"/>
    <lineage>
        <taxon>Bacteria</taxon>
        <taxon>Bacillati</taxon>
        <taxon>Bacillota</taxon>
        <taxon>Clostridia</taxon>
        <taxon>Eubacteriales</taxon>
        <taxon>Acutalibacteraceae</taxon>
        <taxon>Caproicibacter</taxon>
    </lineage>
</organism>
<evidence type="ECO:0000259" key="1">
    <source>
        <dbReference type="Pfam" id="PF08281"/>
    </source>
</evidence>
<keyword evidence="3" id="KW-1185">Reference proteome</keyword>
<dbReference type="Gene3D" id="1.10.10.10">
    <property type="entry name" value="Winged helix-like DNA-binding domain superfamily/Winged helix DNA-binding domain"/>
    <property type="match status" value="1"/>
</dbReference>
<sequence length="141" mass="16592">MEVHIKIYGQTISIEVSTEVGEFLDRARHKGENLSHEKRRHWDQREFDEYIVAREGRCYFETPEQWLCRKETLQEIMDALENCTEIQRQRFLLFALNGLSYTEIGKLCGCSKSAVQSSIEAVRKKCRDYFNNSPCKTGFWG</sequence>
<dbReference type="Pfam" id="PF08281">
    <property type="entry name" value="Sigma70_r4_2"/>
    <property type="match status" value="1"/>
</dbReference>
<dbReference type="EMBL" id="VWXL01000102">
    <property type="protein sequence ID" value="MVB12735.1"/>
    <property type="molecule type" value="Genomic_DNA"/>
</dbReference>
<dbReference type="GO" id="GO:0016987">
    <property type="term" value="F:sigma factor activity"/>
    <property type="evidence" value="ECO:0007669"/>
    <property type="project" value="InterPro"/>
</dbReference>
<name>A0A6N8I462_9FIRM</name>
<reference evidence="2 3" key="1">
    <citation type="submission" date="2019-09" db="EMBL/GenBank/DDBJ databases">
        <title>Genome sequence of Clostridium sp. EA1.</title>
        <authorList>
            <person name="Poehlein A."/>
            <person name="Bengelsdorf F.R."/>
            <person name="Daniel R."/>
        </authorList>
    </citation>
    <scope>NUCLEOTIDE SEQUENCE [LARGE SCALE GENOMIC DNA]</scope>
    <source>
        <strain evidence="2 3">EA1</strain>
    </source>
</reference>
<dbReference type="OrthoDB" id="9789599at2"/>
<comment type="caution">
    <text evidence="2">The sequence shown here is derived from an EMBL/GenBank/DDBJ whole genome shotgun (WGS) entry which is preliminary data.</text>
</comment>
<proteinExistence type="predicted"/>
<dbReference type="SUPFAM" id="SSF88659">
    <property type="entry name" value="Sigma3 and sigma4 domains of RNA polymerase sigma factors"/>
    <property type="match status" value="1"/>
</dbReference>
<feature type="domain" description="RNA polymerase sigma factor 70 region 4 type 2" evidence="1">
    <location>
        <begin position="74"/>
        <end position="126"/>
    </location>
</feature>
<evidence type="ECO:0000313" key="3">
    <source>
        <dbReference type="Proteomes" id="UP000469440"/>
    </source>
</evidence>
<dbReference type="CDD" id="cd06171">
    <property type="entry name" value="Sigma70_r4"/>
    <property type="match status" value="1"/>
</dbReference>
<protein>
    <submittedName>
        <fullName evidence="2">Sigma-70, region 4</fullName>
    </submittedName>
</protein>
<dbReference type="RefSeq" id="WP_156991335.1">
    <property type="nucleotide sequence ID" value="NZ_VWXL01000102.1"/>
</dbReference>
<dbReference type="GO" id="GO:0003677">
    <property type="term" value="F:DNA binding"/>
    <property type="evidence" value="ECO:0007669"/>
    <property type="project" value="InterPro"/>
</dbReference>